<organism evidence="4 5">
    <name type="scientific">Mycetocola zhujimingii</name>
    <dbReference type="NCBI Taxonomy" id="2079792"/>
    <lineage>
        <taxon>Bacteria</taxon>
        <taxon>Bacillati</taxon>
        <taxon>Actinomycetota</taxon>
        <taxon>Actinomycetes</taxon>
        <taxon>Micrococcales</taxon>
        <taxon>Microbacteriaceae</taxon>
        <taxon>Mycetocola</taxon>
    </lineage>
</organism>
<dbReference type="AlphaFoldDB" id="A0A2U1TH88"/>
<evidence type="ECO:0000313" key="5">
    <source>
        <dbReference type="Proteomes" id="UP000244962"/>
    </source>
</evidence>
<dbReference type="RefSeq" id="WP_108962063.1">
    <property type="nucleotide sequence ID" value="NZ_QEFB01000001.1"/>
</dbReference>
<sequence length="609" mass="64131">MRFVLAILAFVVAATMIVLGIAQRTVFLGPSTYGIETSVDSELPYTVIDGDVLVSEEGQQSLTVSGSDTVFVSYGRTADVLAWLGDASYNELTLDEESGELVDAVVEPEPADTPQEQDGELTPERVTAQMELDDPRGSDLWLAEHSEEGAVVTTINVPEDISVLIASNGTDPAPSNVEISWPLDNATPWAGPLIAGGILLLIAGLVLYLLGINHMRKSRGPRRKGITAGPGMEKMPKVPKPSRYKSDKRHGSAPRRQRAPKRTMVALIPVALVSSLALSGCSAGYWPDLSSDSTPSATPTEEIELEADDQPAPAVTTPQLERITARISTTATEADETLNADLAATRFVGPALDERKANYLIRAKIPEYASAPSIPSSPGGLTLPQATDTWPRTVMTVVQDEENPTAAPTAVVLVQASPRENYHVEYAVRLEPQAEIPEVAPATIGAAQLPPDSAFLLLPPNKLAAAYADVITNGDNSEFAPLFSGDADTLRGVIAADREAKKAALPTTASIEFSVAAGSAPALALATNDSGALVSVNIAENEVVKPLEVGAKIKTTGAVSALSGITETEKGVQSTYGDQLLFYVPPAGSTDQIRLLGFSQSLTAAVQLP</sequence>
<evidence type="ECO:0000313" key="4">
    <source>
        <dbReference type="EMBL" id="PWC08254.1"/>
    </source>
</evidence>
<keyword evidence="2" id="KW-0812">Transmembrane</keyword>
<evidence type="ECO:0000256" key="2">
    <source>
        <dbReference type="SAM" id="Phobius"/>
    </source>
</evidence>
<comment type="caution">
    <text evidence="4">The sequence shown here is derived from an EMBL/GenBank/DDBJ whole genome shotgun (WGS) entry which is preliminary data.</text>
</comment>
<evidence type="ECO:0000259" key="3">
    <source>
        <dbReference type="Pfam" id="PF26366"/>
    </source>
</evidence>
<keyword evidence="5" id="KW-1185">Reference proteome</keyword>
<feature type="compositionally biased region" description="Basic residues" evidence="1">
    <location>
        <begin position="240"/>
        <end position="260"/>
    </location>
</feature>
<feature type="domain" description="DUF8094" evidence="3">
    <location>
        <begin position="311"/>
        <end position="605"/>
    </location>
</feature>
<evidence type="ECO:0000256" key="1">
    <source>
        <dbReference type="SAM" id="MobiDB-lite"/>
    </source>
</evidence>
<feature type="transmembrane region" description="Helical" evidence="2">
    <location>
        <begin position="264"/>
        <end position="286"/>
    </location>
</feature>
<dbReference type="Pfam" id="PF26366">
    <property type="entry name" value="DUF8094"/>
    <property type="match status" value="1"/>
</dbReference>
<dbReference type="EMBL" id="QEFB01000001">
    <property type="protein sequence ID" value="PWC08254.1"/>
    <property type="molecule type" value="Genomic_DNA"/>
</dbReference>
<proteinExistence type="predicted"/>
<gene>
    <name evidence="4" type="ORF">DF223_02610</name>
</gene>
<protein>
    <recommendedName>
        <fullName evidence="3">DUF8094 domain-containing protein</fullName>
    </recommendedName>
</protein>
<feature type="region of interest" description="Disordered" evidence="1">
    <location>
        <begin position="218"/>
        <end position="260"/>
    </location>
</feature>
<keyword evidence="2" id="KW-1133">Transmembrane helix</keyword>
<name>A0A2U1TH88_9MICO</name>
<feature type="region of interest" description="Disordered" evidence="1">
    <location>
        <begin position="290"/>
        <end position="310"/>
    </location>
</feature>
<keyword evidence="2" id="KW-0472">Membrane</keyword>
<feature type="compositionally biased region" description="Polar residues" evidence="1">
    <location>
        <begin position="290"/>
        <end position="299"/>
    </location>
</feature>
<dbReference type="Proteomes" id="UP000244962">
    <property type="component" value="Unassembled WGS sequence"/>
</dbReference>
<reference evidence="5" key="1">
    <citation type="submission" date="2018-04" db="EMBL/GenBank/DDBJ databases">
        <authorList>
            <person name="Liu S."/>
            <person name="Wang Z."/>
            <person name="Li J."/>
        </authorList>
    </citation>
    <scope>NUCLEOTIDE SEQUENCE [LARGE SCALE GENOMIC DNA]</scope>
    <source>
        <strain evidence="5">622</strain>
    </source>
</reference>
<accession>A0A2U1TH88</accession>
<feature type="transmembrane region" description="Helical" evidence="2">
    <location>
        <begin position="189"/>
        <end position="210"/>
    </location>
</feature>
<dbReference type="InterPro" id="IPR058407">
    <property type="entry name" value="DUF8094"/>
</dbReference>